<evidence type="ECO:0000313" key="1">
    <source>
        <dbReference type="EMBL" id="KAG0469755.1"/>
    </source>
</evidence>
<dbReference type="OrthoDB" id="1882547at2759"/>
<dbReference type="Gene3D" id="1.20.58.670">
    <property type="entry name" value="Dsl1p vesicle tethering complex, Tip20p subunit, domain D"/>
    <property type="match status" value="1"/>
</dbReference>
<comment type="caution">
    <text evidence="1">The sequence shown here is derived from an EMBL/GenBank/DDBJ whole genome shotgun (WGS) entry which is preliminary data.</text>
</comment>
<name>A0A835QFP6_VANPL</name>
<keyword evidence="2" id="KW-1185">Reference proteome</keyword>
<dbReference type="PANTHER" id="PTHR13520">
    <property type="entry name" value="RAD50-INTERACTING PROTEIN 1 RINT-1"/>
    <property type="match status" value="1"/>
</dbReference>
<gene>
    <name evidence="1" type="ORF">HPP92_016455</name>
</gene>
<dbReference type="PROSITE" id="PS51386">
    <property type="entry name" value="RINT1_TIP20"/>
    <property type="match status" value="1"/>
</dbReference>
<dbReference type="GO" id="GO:0070939">
    <property type="term" value="C:Dsl1/NZR complex"/>
    <property type="evidence" value="ECO:0007669"/>
    <property type="project" value="InterPro"/>
</dbReference>
<dbReference type="GO" id="GO:0006890">
    <property type="term" value="P:retrograde vesicle-mediated transport, Golgi to endoplasmic reticulum"/>
    <property type="evidence" value="ECO:0007669"/>
    <property type="project" value="InterPro"/>
</dbReference>
<dbReference type="InterPro" id="IPR042044">
    <property type="entry name" value="EXOC6PINT-1/Sec15/Tip20_C_dom2"/>
</dbReference>
<organism evidence="1 2">
    <name type="scientific">Vanilla planifolia</name>
    <name type="common">Vanilla</name>
    <dbReference type="NCBI Taxonomy" id="51239"/>
    <lineage>
        <taxon>Eukaryota</taxon>
        <taxon>Viridiplantae</taxon>
        <taxon>Streptophyta</taxon>
        <taxon>Embryophyta</taxon>
        <taxon>Tracheophyta</taxon>
        <taxon>Spermatophyta</taxon>
        <taxon>Magnoliopsida</taxon>
        <taxon>Liliopsida</taxon>
        <taxon>Asparagales</taxon>
        <taxon>Orchidaceae</taxon>
        <taxon>Vanilloideae</taxon>
        <taxon>Vanilleae</taxon>
        <taxon>Vanilla</taxon>
    </lineage>
</organism>
<proteinExistence type="predicted"/>
<dbReference type="GO" id="GO:0006888">
    <property type="term" value="P:endoplasmic reticulum to Golgi vesicle-mediated transport"/>
    <property type="evidence" value="ECO:0007669"/>
    <property type="project" value="InterPro"/>
</dbReference>
<protein>
    <submittedName>
        <fullName evidence="1">Uncharacterized protein</fullName>
    </submittedName>
</protein>
<dbReference type="Proteomes" id="UP000636800">
    <property type="component" value="Unassembled WGS sequence"/>
</dbReference>
<sequence length="142" mass="16142">MFEAEIKGMKDFVDEWSEKISTVILRGFDARCRDYLRNKKQWQEKGEEARGVLTAFIGALSYLQEKISKIEAELNEIDFVRVWRNLASGVDNLFFTGLFASNTKFSDAGVERLRECEAVEDGEAMEGGFSEGEGEVAEGEWH</sequence>
<dbReference type="GO" id="GO:0060628">
    <property type="term" value="P:regulation of ER to Golgi vesicle-mediated transport"/>
    <property type="evidence" value="ECO:0007669"/>
    <property type="project" value="TreeGrafter"/>
</dbReference>
<dbReference type="PANTHER" id="PTHR13520:SF1">
    <property type="entry name" value="RINT1-LIKE PROTEIN MAG2"/>
    <property type="match status" value="1"/>
</dbReference>
<reference evidence="1 2" key="1">
    <citation type="journal article" date="2020" name="Nat. Food">
        <title>A phased Vanilla planifolia genome enables genetic improvement of flavour and production.</title>
        <authorList>
            <person name="Hasing T."/>
            <person name="Tang H."/>
            <person name="Brym M."/>
            <person name="Khazi F."/>
            <person name="Huang T."/>
            <person name="Chambers A.H."/>
        </authorList>
    </citation>
    <scope>NUCLEOTIDE SEQUENCE [LARGE SCALE GENOMIC DNA]</scope>
    <source>
        <tissue evidence="1">Leaf</tissue>
    </source>
</reference>
<dbReference type="InterPro" id="IPR007528">
    <property type="entry name" value="RINT1_Tip20"/>
</dbReference>
<dbReference type="EMBL" id="JADCNL010000008">
    <property type="protein sequence ID" value="KAG0469755.1"/>
    <property type="molecule type" value="Genomic_DNA"/>
</dbReference>
<dbReference type="AlphaFoldDB" id="A0A835QFP6"/>
<accession>A0A835QFP6</accession>
<evidence type="ECO:0000313" key="2">
    <source>
        <dbReference type="Proteomes" id="UP000636800"/>
    </source>
</evidence>
<dbReference type="Pfam" id="PF04437">
    <property type="entry name" value="RINT1_TIP1"/>
    <property type="match status" value="1"/>
</dbReference>